<sequence length="226" mass="24958">MTGGMSEDRAEERFDIYDEAGDWIGTAARSDVHKHGYWHHSIHCWLARTDKQGRKLGLFQLRHPGKDTFPLHYDITAAGHLSAGETYEEASREIEEELGVSAPFETLVPLGETRREMTGSAQGVPFVDREISRMYGLPFTGELTDLRLQADEVAGVYEAELSAMIDLFEGRLAQVEASDVRLNGEGALAPASAHIAASQFVTRPASYYAGVFRQLLQMLEPEGSLG</sequence>
<proteinExistence type="predicted"/>
<dbReference type="SUPFAM" id="SSF55811">
    <property type="entry name" value="Nudix"/>
    <property type="match status" value="1"/>
</dbReference>
<dbReference type="EMBL" id="JBHSAM010000007">
    <property type="protein sequence ID" value="MFC4098648.1"/>
    <property type="molecule type" value="Genomic_DNA"/>
</dbReference>
<dbReference type="Proteomes" id="UP001595715">
    <property type="component" value="Unassembled WGS sequence"/>
</dbReference>
<dbReference type="RefSeq" id="WP_377717306.1">
    <property type="nucleotide sequence ID" value="NZ_JBHSAM010000007.1"/>
</dbReference>
<accession>A0ABV8K0S6</accession>
<dbReference type="PANTHER" id="PTHR10885:SF0">
    <property type="entry name" value="ISOPENTENYL-DIPHOSPHATE DELTA-ISOMERASE"/>
    <property type="match status" value="1"/>
</dbReference>
<dbReference type="InterPro" id="IPR000086">
    <property type="entry name" value="NUDIX_hydrolase_dom"/>
</dbReference>
<dbReference type="PROSITE" id="PS51462">
    <property type="entry name" value="NUDIX"/>
    <property type="match status" value="1"/>
</dbReference>
<dbReference type="Pfam" id="PF00293">
    <property type="entry name" value="NUDIX"/>
    <property type="match status" value="1"/>
</dbReference>
<evidence type="ECO:0000259" key="1">
    <source>
        <dbReference type="PROSITE" id="PS51462"/>
    </source>
</evidence>
<dbReference type="PANTHER" id="PTHR10885">
    <property type="entry name" value="ISOPENTENYL-DIPHOSPHATE DELTA-ISOMERASE"/>
    <property type="match status" value="1"/>
</dbReference>
<evidence type="ECO:0000313" key="2">
    <source>
        <dbReference type="EMBL" id="MFC4098648.1"/>
    </source>
</evidence>
<reference evidence="3" key="1">
    <citation type="journal article" date="2019" name="Int. J. Syst. Evol. Microbiol.">
        <title>The Global Catalogue of Microorganisms (GCM) 10K type strain sequencing project: providing services to taxonomists for standard genome sequencing and annotation.</title>
        <authorList>
            <consortium name="The Broad Institute Genomics Platform"/>
            <consortium name="The Broad Institute Genome Sequencing Center for Infectious Disease"/>
            <person name="Wu L."/>
            <person name="Ma J."/>
        </authorList>
    </citation>
    <scope>NUCLEOTIDE SEQUENCE [LARGE SCALE GENOMIC DNA]</scope>
    <source>
        <strain evidence="3">IBRC-M 10987</strain>
    </source>
</reference>
<organism evidence="2 3">
    <name type="scientific">Paenibacillus xanthanilyticus</name>
    <dbReference type="NCBI Taxonomy" id="1783531"/>
    <lineage>
        <taxon>Bacteria</taxon>
        <taxon>Bacillati</taxon>
        <taxon>Bacillota</taxon>
        <taxon>Bacilli</taxon>
        <taxon>Bacillales</taxon>
        <taxon>Paenibacillaceae</taxon>
        <taxon>Paenibacillus</taxon>
    </lineage>
</organism>
<protein>
    <submittedName>
        <fullName evidence="2">NUDIX domain-containing protein</fullName>
    </submittedName>
</protein>
<feature type="domain" description="Nudix hydrolase" evidence="1">
    <location>
        <begin position="37"/>
        <end position="182"/>
    </location>
</feature>
<name>A0ABV8K0S6_9BACL</name>
<keyword evidence="3" id="KW-1185">Reference proteome</keyword>
<dbReference type="Gene3D" id="3.90.79.10">
    <property type="entry name" value="Nucleoside Triphosphate Pyrophosphohydrolase"/>
    <property type="match status" value="1"/>
</dbReference>
<gene>
    <name evidence="2" type="ORF">ACFOZ8_03140</name>
</gene>
<comment type="caution">
    <text evidence="2">The sequence shown here is derived from an EMBL/GenBank/DDBJ whole genome shotgun (WGS) entry which is preliminary data.</text>
</comment>
<evidence type="ECO:0000313" key="3">
    <source>
        <dbReference type="Proteomes" id="UP001595715"/>
    </source>
</evidence>
<dbReference type="CDD" id="cd04692">
    <property type="entry name" value="NUDIX_Hydrolase"/>
    <property type="match status" value="1"/>
</dbReference>
<dbReference type="InterPro" id="IPR015797">
    <property type="entry name" value="NUDIX_hydrolase-like_dom_sf"/>
</dbReference>